<evidence type="ECO:0000256" key="2">
    <source>
        <dbReference type="ARBA" id="ARBA00004370"/>
    </source>
</evidence>
<dbReference type="SMART" id="SM00448">
    <property type="entry name" value="REC"/>
    <property type="match status" value="2"/>
</dbReference>
<keyword evidence="8" id="KW-0175">Coiled coil</keyword>
<dbReference type="SUPFAM" id="SSF55874">
    <property type="entry name" value="ATPase domain of HSP90 chaperone/DNA topoisomerase II/histidine kinase"/>
    <property type="match status" value="1"/>
</dbReference>
<dbReference type="SMART" id="SM00387">
    <property type="entry name" value="HATPase_c"/>
    <property type="match status" value="1"/>
</dbReference>
<dbReference type="Pfam" id="PF00672">
    <property type="entry name" value="HAMP"/>
    <property type="match status" value="1"/>
</dbReference>
<dbReference type="Gene3D" id="3.40.50.2300">
    <property type="match status" value="2"/>
</dbReference>
<feature type="domain" description="Response regulatory" evidence="11">
    <location>
        <begin position="929"/>
        <end position="1045"/>
    </location>
</feature>
<accession>A0ABT5E6D4</accession>
<evidence type="ECO:0000256" key="1">
    <source>
        <dbReference type="ARBA" id="ARBA00000085"/>
    </source>
</evidence>
<dbReference type="SMART" id="SM00304">
    <property type="entry name" value="HAMP"/>
    <property type="match status" value="1"/>
</dbReference>
<dbReference type="InterPro" id="IPR003594">
    <property type="entry name" value="HATPase_dom"/>
</dbReference>
<dbReference type="InterPro" id="IPR005467">
    <property type="entry name" value="His_kinase_dom"/>
</dbReference>
<feature type="transmembrane region" description="Helical" evidence="9">
    <location>
        <begin position="156"/>
        <end position="180"/>
    </location>
</feature>
<evidence type="ECO:0000256" key="9">
    <source>
        <dbReference type="SAM" id="Phobius"/>
    </source>
</evidence>
<dbReference type="InterPro" id="IPR003661">
    <property type="entry name" value="HisK_dim/P_dom"/>
</dbReference>
<dbReference type="InterPro" id="IPR001789">
    <property type="entry name" value="Sig_transdc_resp-reg_receiver"/>
</dbReference>
<dbReference type="Pfam" id="PF02518">
    <property type="entry name" value="HATPase_c"/>
    <property type="match status" value="1"/>
</dbReference>
<dbReference type="PANTHER" id="PTHR43047">
    <property type="entry name" value="TWO-COMPONENT HISTIDINE PROTEIN KINASE"/>
    <property type="match status" value="1"/>
</dbReference>
<feature type="domain" description="HAMP" evidence="12">
    <location>
        <begin position="456"/>
        <end position="508"/>
    </location>
</feature>
<dbReference type="InterPro" id="IPR003660">
    <property type="entry name" value="HAMP_dom"/>
</dbReference>
<comment type="catalytic activity">
    <reaction evidence="1">
        <text>ATP + protein L-histidine = ADP + protein N-phospho-L-histidine.</text>
        <dbReference type="EC" id="2.7.13.3"/>
    </reaction>
</comment>
<feature type="domain" description="Response regulatory" evidence="11">
    <location>
        <begin position="809"/>
        <end position="922"/>
    </location>
</feature>
<keyword evidence="5" id="KW-0808">Transferase</keyword>
<keyword evidence="9" id="KW-1133">Transmembrane helix</keyword>
<evidence type="ECO:0000256" key="4">
    <source>
        <dbReference type="ARBA" id="ARBA00022553"/>
    </source>
</evidence>
<dbReference type="RefSeq" id="WP_272089747.1">
    <property type="nucleotide sequence ID" value="NZ_JAQNDL010000003.1"/>
</dbReference>
<proteinExistence type="predicted"/>
<feature type="transmembrane region" description="Helical" evidence="9">
    <location>
        <begin position="438"/>
        <end position="458"/>
    </location>
</feature>
<dbReference type="InterPro" id="IPR036097">
    <property type="entry name" value="HisK_dim/P_sf"/>
</dbReference>
<dbReference type="PROSITE" id="PS50885">
    <property type="entry name" value="HAMP"/>
    <property type="match status" value="1"/>
</dbReference>
<dbReference type="Gene3D" id="1.10.287.130">
    <property type="match status" value="1"/>
</dbReference>
<dbReference type="EMBL" id="JAQNDL010000003">
    <property type="protein sequence ID" value="MDC0721245.1"/>
    <property type="molecule type" value="Genomic_DNA"/>
</dbReference>
<feature type="modified residue" description="4-aspartylphosphate" evidence="7">
    <location>
        <position position="858"/>
    </location>
</feature>
<protein>
    <recommendedName>
        <fullName evidence="3">histidine kinase</fullName>
        <ecNumber evidence="3">2.7.13.3</ecNumber>
    </recommendedName>
</protein>
<feature type="domain" description="Histidine kinase" evidence="10">
    <location>
        <begin position="558"/>
        <end position="782"/>
    </location>
</feature>
<feature type="transmembrane region" description="Helical" evidence="9">
    <location>
        <begin position="132"/>
        <end position="149"/>
    </location>
</feature>
<dbReference type="EC" id="2.7.13.3" evidence="3"/>
<evidence type="ECO:0000256" key="5">
    <source>
        <dbReference type="ARBA" id="ARBA00022679"/>
    </source>
</evidence>
<dbReference type="CDD" id="cd17574">
    <property type="entry name" value="REC_OmpR"/>
    <property type="match status" value="1"/>
</dbReference>
<dbReference type="Gene3D" id="6.10.340.10">
    <property type="match status" value="1"/>
</dbReference>
<keyword evidence="14" id="KW-1185">Reference proteome</keyword>
<name>A0ABT5E6D4_9BACT</name>
<reference evidence="13 14" key="1">
    <citation type="submission" date="2022-11" db="EMBL/GenBank/DDBJ databases">
        <title>Minimal conservation of predation-associated metabolite biosynthetic gene clusters underscores biosynthetic potential of Myxococcota including descriptions for ten novel species: Archangium lansinium sp. nov., Myxococcus landrumus sp. nov., Nannocystis bai.</title>
        <authorList>
            <person name="Ahearne A."/>
            <person name="Stevens C."/>
            <person name="Dowd S."/>
        </authorList>
    </citation>
    <scope>NUCLEOTIDE SEQUENCE [LARGE SCALE GENOMIC DNA]</scope>
    <source>
        <strain evidence="13 14">BB15-2</strain>
    </source>
</reference>
<evidence type="ECO:0000256" key="3">
    <source>
        <dbReference type="ARBA" id="ARBA00012438"/>
    </source>
</evidence>
<sequence length="1060" mass="112913">MNDHTPLGMTGPRARELQRRILLSAQVLVIACLIAAAGNTAITVLLAHMWQLDGVIVVLLGLVAAYWRVVIPRARAGELDGAARAAIRVMTVAVVLCSLLMAGTAGSLALTGFITALALAPGVLSFREVNRTMLAITLIGIALIAVEALQPPFQAVFPLFQTWLLIMTSVGMVALALLVVRDFKQFPLATKLQIAFLFVSLGGVALHAGLGGSDLRKELVSRAEAQLGQVALAATGSLDAALYDAAALASSDARQADLAAAGPDIDGRRRAAAGIVALTERPLRPAVGAVVLGDDGEVWASVGDLDVAHTTPQEPVRTGVRVGLRNGAFEVEVPLLGRDGARLAVLRIRYAAAPLREALGRLSSVVGDGVGVLVLAPDGEPALRAGAEATPLAAVHESPGERVTQLQPPGRHGMRIAATIDASTLLAPLRARDRDAKLIAMLIAALVSGVAFAVGSVLSRPILGLTAAVTRMRAGDLTARASEGAHDEVGELTRAFNAMVAQLGELIDGLRTRTAELHAEVATRLQREQELQRLNEELSTARDRALEASRAKSTFLANMSHELRTPLNAIIGYTELLQDDAAEAGQREVVRDLAKIHGAAAHLLTVISDILDLSKIEAGKLDAHLGPVMFAELAAEVTGALRPLADKHRSVFVVEVDPDVGVLHTDRTWLRQILYNLLSNAAKFTSRGQILLQATRVVDLDAGVDELRFVVRDTGIGIPQSKIGALFEPFTQVDDSTTRRFGGTGLGLAITRRFCRMLGGDITVTSELGQGSSFTVILPARRSVPAAPQQLGEWTESTPIEPPAEGASTVLVVDDEIVVQELMARFLAREGYRVVPARSGAEALRLAREVSPDVITLDVVMPGMDGWAVLTALKRDPQLAEVPVIVMTIVSDRDVGFSLGASDYLLKPIDRDRLLSTLARYRRPSLPASVLVVDDQPDVRELLRRLAERAGWSVREAADGREALAALRDGIPDVVLLDLMMPEVDGFEVIQTMRAEPQWRDVPVIVITACELSACEAEFLRAGVHRVLRKGSYSQAALLDEVRALLEAAASKAARDPDAS</sequence>
<organism evidence="13 14">
    <name type="scientific">Nannocystis bainbridge</name>
    <dbReference type="NCBI Taxonomy" id="2995303"/>
    <lineage>
        <taxon>Bacteria</taxon>
        <taxon>Pseudomonadati</taxon>
        <taxon>Myxococcota</taxon>
        <taxon>Polyangia</taxon>
        <taxon>Nannocystales</taxon>
        <taxon>Nannocystaceae</taxon>
        <taxon>Nannocystis</taxon>
    </lineage>
</organism>
<dbReference type="PROSITE" id="PS50109">
    <property type="entry name" value="HIS_KIN"/>
    <property type="match status" value="1"/>
</dbReference>
<keyword evidence="9" id="KW-0812">Transmembrane</keyword>
<dbReference type="PRINTS" id="PR00344">
    <property type="entry name" value="BCTRLSENSOR"/>
</dbReference>
<dbReference type="Pfam" id="PF00072">
    <property type="entry name" value="Response_reg"/>
    <property type="match status" value="2"/>
</dbReference>
<dbReference type="SUPFAM" id="SSF158472">
    <property type="entry name" value="HAMP domain-like"/>
    <property type="match status" value="1"/>
</dbReference>
<evidence type="ECO:0000256" key="7">
    <source>
        <dbReference type="PROSITE-ProRule" id="PRU00169"/>
    </source>
</evidence>
<keyword evidence="4 7" id="KW-0597">Phosphoprotein</keyword>
<comment type="subcellular location">
    <subcellularLocation>
        <location evidence="2">Membrane</location>
    </subcellularLocation>
</comment>
<keyword evidence="9" id="KW-0472">Membrane</keyword>
<keyword evidence="6" id="KW-0418">Kinase</keyword>
<dbReference type="Proteomes" id="UP001221686">
    <property type="component" value="Unassembled WGS sequence"/>
</dbReference>
<dbReference type="InterPro" id="IPR011006">
    <property type="entry name" value="CheY-like_superfamily"/>
</dbReference>
<feature type="transmembrane region" description="Helical" evidence="9">
    <location>
        <begin position="192"/>
        <end position="212"/>
    </location>
</feature>
<feature type="transmembrane region" description="Helical" evidence="9">
    <location>
        <begin position="92"/>
        <end position="120"/>
    </location>
</feature>
<dbReference type="CDD" id="cd06225">
    <property type="entry name" value="HAMP"/>
    <property type="match status" value="1"/>
</dbReference>
<dbReference type="CDD" id="cd16922">
    <property type="entry name" value="HATPase_EvgS-ArcB-TorS-like"/>
    <property type="match status" value="1"/>
</dbReference>
<dbReference type="PROSITE" id="PS50110">
    <property type="entry name" value="RESPONSE_REGULATORY"/>
    <property type="match status" value="2"/>
</dbReference>
<feature type="coiled-coil region" evidence="8">
    <location>
        <begin position="524"/>
        <end position="551"/>
    </location>
</feature>
<dbReference type="SUPFAM" id="SSF52172">
    <property type="entry name" value="CheY-like"/>
    <property type="match status" value="2"/>
</dbReference>
<dbReference type="Pfam" id="PF00512">
    <property type="entry name" value="HisKA"/>
    <property type="match status" value="1"/>
</dbReference>
<evidence type="ECO:0000313" key="14">
    <source>
        <dbReference type="Proteomes" id="UP001221686"/>
    </source>
</evidence>
<dbReference type="SUPFAM" id="SSF47384">
    <property type="entry name" value="Homodimeric domain of signal transducing histidine kinase"/>
    <property type="match status" value="1"/>
</dbReference>
<evidence type="ECO:0000259" key="11">
    <source>
        <dbReference type="PROSITE" id="PS50110"/>
    </source>
</evidence>
<evidence type="ECO:0000313" key="13">
    <source>
        <dbReference type="EMBL" id="MDC0721245.1"/>
    </source>
</evidence>
<feature type="transmembrane region" description="Helical" evidence="9">
    <location>
        <begin position="21"/>
        <end position="48"/>
    </location>
</feature>
<dbReference type="Gene3D" id="3.30.565.10">
    <property type="entry name" value="Histidine kinase-like ATPase, C-terminal domain"/>
    <property type="match status" value="1"/>
</dbReference>
<dbReference type="PANTHER" id="PTHR43047:SF72">
    <property type="entry name" value="OSMOSENSING HISTIDINE PROTEIN KINASE SLN1"/>
    <property type="match status" value="1"/>
</dbReference>
<evidence type="ECO:0000256" key="8">
    <source>
        <dbReference type="SAM" id="Coils"/>
    </source>
</evidence>
<evidence type="ECO:0000259" key="10">
    <source>
        <dbReference type="PROSITE" id="PS50109"/>
    </source>
</evidence>
<evidence type="ECO:0000259" key="12">
    <source>
        <dbReference type="PROSITE" id="PS50885"/>
    </source>
</evidence>
<evidence type="ECO:0000256" key="6">
    <source>
        <dbReference type="ARBA" id="ARBA00022777"/>
    </source>
</evidence>
<dbReference type="SMART" id="SM00388">
    <property type="entry name" value="HisKA"/>
    <property type="match status" value="1"/>
</dbReference>
<dbReference type="CDD" id="cd00082">
    <property type="entry name" value="HisKA"/>
    <property type="match status" value="1"/>
</dbReference>
<comment type="caution">
    <text evidence="13">The sequence shown here is derived from an EMBL/GenBank/DDBJ whole genome shotgun (WGS) entry which is preliminary data.</text>
</comment>
<feature type="modified residue" description="4-aspartylphosphate" evidence="7">
    <location>
        <position position="978"/>
    </location>
</feature>
<dbReference type="InterPro" id="IPR004358">
    <property type="entry name" value="Sig_transdc_His_kin-like_C"/>
</dbReference>
<feature type="transmembrane region" description="Helical" evidence="9">
    <location>
        <begin position="54"/>
        <end position="71"/>
    </location>
</feature>
<dbReference type="InterPro" id="IPR036890">
    <property type="entry name" value="HATPase_C_sf"/>
</dbReference>
<gene>
    <name evidence="13" type="ORF">POL25_30340</name>
</gene>